<dbReference type="SUPFAM" id="SSF90123">
    <property type="entry name" value="ABC transporter transmembrane region"/>
    <property type="match status" value="1"/>
</dbReference>
<evidence type="ECO:0000256" key="9">
    <source>
        <dbReference type="SAM" id="Phobius"/>
    </source>
</evidence>
<dbReference type="InterPro" id="IPR003439">
    <property type="entry name" value="ABC_transporter-like_ATP-bd"/>
</dbReference>
<dbReference type="InterPro" id="IPR011527">
    <property type="entry name" value="ABC1_TM_dom"/>
</dbReference>
<keyword evidence="4 9" id="KW-0812">Transmembrane</keyword>
<dbReference type="PROSITE" id="PS50929">
    <property type="entry name" value="ABC_TM1F"/>
    <property type="match status" value="1"/>
</dbReference>
<evidence type="ECO:0000256" key="7">
    <source>
        <dbReference type="ARBA" id="ARBA00022989"/>
    </source>
</evidence>
<dbReference type="SUPFAM" id="SSF52540">
    <property type="entry name" value="P-loop containing nucleoside triphosphate hydrolases"/>
    <property type="match status" value="1"/>
</dbReference>
<keyword evidence="6 12" id="KW-0067">ATP-binding</keyword>
<evidence type="ECO:0000259" key="11">
    <source>
        <dbReference type="PROSITE" id="PS50929"/>
    </source>
</evidence>
<dbReference type="PROSITE" id="PS00211">
    <property type="entry name" value="ABC_TRANSPORTER_1"/>
    <property type="match status" value="1"/>
</dbReference>
<evidence type="ECO:0000256" key="6">
    <source>
        <dbReference type="ARBA" id="ARBA00022840"/>
    </source>
</evidence>
<accession>A0A4R2MXA3</accession>
<dbReference type="EMBL" id="SLXI01000004">
    <property type="protein sequence ID" value="TCP12207.1"/>
    <property type="molecule type" value="Genomic_DNA"/>
</dbReference>
<feature type="transmembrane region" description="Helical" evidence="9">
    <location>
        <begin position="282"/>
        <end position="301"/>
    </location>
</feature>
<dbReference type="InterPro" id="IPR017871">
    <property type="entry name" value="ABC_transporter-like_CS"/>
</dbReference>
<dbReference type="Pfam" id="PF00664">
    <property type="entry name" value="ABC_membrane"/>
    <property type="match status" value="1"/>
</dbReference>
<dbReference type="InterPro" id="IPR027417">
    <property type="entry name" value="P-loop_NTPase"/>
</dbReference>
<name>A0A4R2MXA3_9PAST</name>
<reference evidence="12 13" key="1">
    <citation type="submission" date="2019-03" db="EMBL/GenBank/DDBJ databases">
        <title>Genomic Encyclopedia of Type Strains, Phase IV (KMG-IV): sequencing the most valuable type-strain genomes for metagenomic binning, comparative biology and taxonomic classification.</title>
        <authorList>
            <person name="Goeker M."/>
        </authorList>
    </citation>
    <scope>NUCLEOTIDE SEQUENCE [LARGE SCALE GENOMIC DNA]</scope>
    <source>
        <strain evidence="12 13">DSM 28231</strain>
    </source>
</reference>
<dbReference type="RefSeq" id="WP_207904097.1">
    <property type="nucleotide sequence ID" value="NZ_CP016605.1"/>
</dbReference>
<evidence type="ECO:0000313" key="12">
    <source>
        <dbReference type="EMBL" id="TCP12207.1"/>
    </source>
</evidence>
<dbReference type="InterPro" id="IPR036640">
    <property type="entry name" value="ABC1_TM_sf"/>
</dbReference>
<feature type="transmembrane region" description="Helical" evidence="9">
    <location>
        <begin position="164"/>
        <end position="182"/>
    </location>
</feature>
<keyword evidence="2" id="KW-0813">Transport</keyword>
<dbReference type="AlphaFoldDB" id="A0A4R2MXA3"/>
<evidence type="ECO:0000256" key="2">
    <source>
        <dbReference type="ARBA" id="ARBA00022448"/>
    </source>
</evidence>
<dbReference type="SMART" id="SM00382">
    <property type="entry name" value="AAA"/>
    <property type="match status" value="1"/>
</dbReference>
<dbReference type="Gene3D" id="3.40.50.300">
    <property type="entry name" value="P-loop containing nucleotide triphosphate hydrolases"/>
    <property type="match status" value="1"/>
</dbReference>
<evidence type="ECO:0000313" key="13">
    <source>
        <dbReference type="Proteomes" id="UP000294841"/>
    </source>
</evidence>
<sequence>MLKESFFEKLTSYMGNKKSLLITSLLLSAISSILGLLPFIFLWLIIKELFKTQPVFDDVFVYAWSTLGTAILSMILYFLSLTCSHLAAFRVEVGMRKVGMRKIINMPLGFFDSRETGKIRKIIDDNTSQTHLFLAHQLPDLASSIISPIIILILMFVIDWKMGLISLIPILLGVITMSFMMTEEGENFRKKYMDHLENMSSEAVEYVRGMPVVKTFGQSVYAFTRFVDSIVKYKEIVSAYTIMWQKPMAFYMIVMHSAAFFLIPFSIFSINENNLMLILNNFIFYLLIAPNFTLLFMRSMYFQNAMSLAKQSLERFDNILDYPQMVFPTNNITPSQFDIEFKNVSFSYKDTDHNAIEDISFRIKEGETLALVGSSGGGKTTIARLLARFWDIQSGEILIGGHNITTLSKKVLMENIALVFQNTKLFNLSIKENIIYGKPNASKEEIARSIDLSQSRDIIEKCPDGLNTRIGKNGIYLSGGEQQRIALARAILKDAPIIILDEATSFADPENEYLIQQALFELSKNKTTLMIAHRLNTVQKADKILVLDKGKIIQEGTHDELISREGLYKTMWMEYQQSIDWKLENTGDEK</sequence>
<keyword evidence="3" id="KW-1003">Cell membrane</keyword>
<keyword evidence="8 9" id="KW-0472">Membrane</keyword>
<protein>
    <submittedName>
        <fullName evidence="12">ATP-binding cassette subfamily B protein</fullName>
    </submittedName>
</protein>
<dbReference type="InterPro" id="IPR003593">
    <property type="entry name" value="AAA+_ATPase"/>
</dbReference>
<evidence type="ECO:0000256" key="5">
    <source>
        <dbReference type="ARBA" id="ARBA00022741"/>
    </source>
</evidence>
<comment type="subcellular location">
    <subcellularLocation>
        <location evidence="1">Cell membrane</location>
        <topology evidence="1">Multi-pass membrane protein</topology>
    </subcellularLocation>
</comment>
<dbReference type="Pfam" id="PF00005">
    <property type="entry name" value="ABC_tran"/>
    <property type="match status" value="1"/>
</dbReference>
<dbReference type="PANTHER" id="PTHR43394:SF1">
    <property type="entry name" value="ATP-BINDING CASSETTE SUB-FAMILY B MEMBER 10, MITOCHONDRIAL"/>
    <property type="match status" value="1"/>
</dbReference>
<evidence type="ECO:0000256" key="3">
    <source>
        <dbReference type="ARBA" id="ARBA00022475"/>
    </source>
</evidence>
<feature type="transmembrane region" description="Helical" evidence="9">
    <location>
        <begin position="248"/>
        <end position="270"/>
    </location>
</feature>
<organism evidence="12 13">
    <name type="scientific">Bisgaardia hudsonensis</name>
    <dbReference type="NCBI Taxonomy" id="109472"/>
    <lineage>
        <taxon>Bacteria</taxon>
        <taxon>Pseudomonadati</taxon>
        <taxon>Pseudomonadota</taxon>
        <taxon>Gammaproteobacteria</taxon>
        <taxon>Pasteurellales</taxon>
        <taxon>Pasteurellaceae</taxon>
        <taxon>Bisgaardia</taxon>
    </lineage>
</organism>
<dbReference type="PANTHER" id="PTHR43394">
    <property type="entry name" value="ATP-DEPENDENT PERMEASE MDL1, MITOCHONDRIAL"/>
    <property type="match status" value="1"/>
</dbReference>
<evidence type="ECO:0000256" key="8">
    <source>
        <dbReference type="ARBA" id="ARBA00023136"/>
    </source>
</evidence>
<keyword evidence="13" id="KW-1185">Reference proteome</keyword>
<feature type="transmembrane region" description="Helical" evidence="9">
    <location>
        <begin position="66"/>
        <end position="91"/>
    </location>
</feature>
<dbReference type="PROSITE" id="PS50893">
    <property type="entry name" value="ABC_TRANSPORTER_2"/>
    <property type="match status" value="1"/>
</dbReference>
<evidence type="ECO:0000256" key="4">
    <source>
        <dbReference type="ARBA" id="ARBA00022692"/>
    </source>
</evidence>
<dbReference type="Gene3D" id="1.20.1560.10">
    <property type="entry name" value="ABC transporter type 1, transmembrane domain"/>
    <property type="match status" value="1"/>
</dbReference>
<comment type="caution">
    <text evidence="12">The sequence shown here is derived from an EMBL/GenBank/DDBJ whole genome shotgun (WGS) entry which is preliminary data.</text>
</comment>
<feature type="domain" description="ABC transmembrane type-1" evidence="11">
    <location>
        <begin position="22"/>
        <end position="308"/>
    </location>
</feature>
<feature type="domain" description="ABC transporter" evidence="10">
    <location>
        <begin position="339"/>
        <end position="574"/>
    </location>
</feature>
<dbReference type="GO" id="GO:0015421">
    <property type="term" value="F:ABC-type oligopeptide transporter activity"/>
    <property type="evidence" value="ECO:0007669"/>
    <property type="project" value="TreeGrafter"/>
</dbReference>
<evidence type="ECO:0000259" key="10">
    <source>
        <dbReference type="PROSITE" id="PS50893"/>
    </source>
</evidence>
<dbReference type="Proteomes" id="UP000294841">
    <property type="component" value="Unassembled WGS sequence"/>
</dbReference>
<evidence type="ECO:0000256" key="1">
    <source>
        <dbReference type="ARBA" id="ARBA00004651"/>
    </source>
</evidence>
<feature type="transmembrane region" description="Helical" evidence="9">
    <location>
        <begin position="141"/>
        <end position="158"/>
    </location>
</feature>
<feature type="transmembrane region" description="Helical" evidence="9">
    <location>
        <begin position="20"/>
        <end position="46"/>
    </location>
</feature>
<dbReference type="GO" id="GO:0005524">
    <property type="term" value="F:ATP binding"/>
    <property type="evidence" value="ECO:0007669"/>
    <property type="project" value="UniProtKB-KW"/>
</dbReference>
<keyword evidence="7 9" id="KW-1133">Transmembrane helix</keyword>
<proteinExistence type="predicted"/>
<dbReference type="InterPro" id="IPR039421">
    <property type="entry name" value="Type_1_exporter"/>
</dbReference>
<gene>
    <name evidence="12" type="ORF">EV697_10412</name>
</gene>
<keyword evidence="5" id="KW-0547">Nucleotide-binding</keyword>
<dbReference type="FunFam" id="3.40.50.300:FF:000287">
    <property type="entry name" value="Multidrug ABC transporter ATP-binding protein"/>
    <property type="match status" value="1"/>
</dbReference>
<dbReference type="GO" id="GO:0016887">
    <property type="term" value="F:ATP hydrolysis activity"/>
    <property type="evidence" value="ECO:0007669"/>
    <property type="project" value="InterPro"/>
</dbReference>
<dbReference type="GO" id="GO:0005886">
    <property type="term" value="C:plasma membrane"/>
    <property type="evidence" value="ECO:0007669"/>
    <property type="project" value="UniProtKB-SubCell"/>
</dbReference>